<reference evidence="19 20" key="1">
    <citation type="submission" date="2018-05" db="EMBL/GenBank/DDBJ databases">
        <title>Description of Sphingomonas pokkalii sp nov, isolated from the rhizosphere of saline tolerant pokkali rice and its draft genome analysis.</title>
        <authorList>
            <person name="Menon R."/>
            <person name="Kumari S."/>
            <person name="Rameshkumar N."/>
        </authorList>
    </citation>
    <scope>NUCLEOTIDE SEQUENCE [LARGE SCALE GENOMIC DNA]</scope>
    <source>
        <strain evidence="19 20">L3B27</strain>
    </source>
</reference>
<proteinExistence type="inferred from homology"/>
<keyword evidence="10 19" id="KW-0675">Receptor</keyword>
<comment type="caution">
    <text evidence="19">The sequence shown here is derived from an EMBL/GenBank/DDBJ whole genome shotgun (WGS) entry which is preliminary data.</text>
</comment>
<gene>
    <name evidence="19" type="ORF">DD559_10435</name>
</gene>
<feature type="domain" description="TonB-dependent receptor-like beta-barrel" evidence="17">
    <location>
        <begin position="256"/>
        <end position="771"/>
    </location>
</feature>
<comment type="similarity">
    <text evidence="2 12 14">Belongs to the TonB-dependent receptor family.</text>
</comment>
<evidence type="ECO:0000256" key="6">
    <source>
        <dbReference type="ARBA" id="ARBA00022729"/>
    </source>
</evidence>
<evidence type="ECO:0000256" key="11">
    <source>
        <dbReference type="ARBA" id="ARBA00023237"/>
    </source>
</evidence>
<evidence type="ECO:0000313" key="19">
    <source>
        <dbReference type="EMBL" id="PVX29683.1"/>
    </source>
</evidence>
<evidence type="ECO:0000256" key="14">
    <source>
        <dbReference type="RuleBase" id="RU003357"/>
    </source>
</evidence>
<feature type="chain" id="PRO_5015401740" evidence="16">
    <location>
        <begin position="31"/>
        <end position="802"/>
    </location>
</feature>
<feature type="short sequence motif" description="TonB box" evidence="13">
    <location>
        <begin position="61"/>
        <end position="67"/>
    </location>
</feature>
<evidence type="ECO:0000256" key="2">
    <source>
        <dbReference type="ARBA" id="ARBA00009810"/>
    </source>
</evidence>
<dbReference type="GO" id="GO:0038023">
    <property type="term" value="F:signaling receptor activity"/>
    <property type="evidence" value="ECO:0007669"/>
    <property type="project" value="InterPro"/>
</dbReference>
<feature type="compositionally biased region" description="Basic and acidic residues" evidence="15">
    <location>
        <begin position="74"/>
        <end position="83"/>
    </location>
</feature>
<keyword evidence="9 12" id="KW-0472">Membrane</keyword>
<keyword evidence="6 16" id="KW-0732">Signal</keyword>
<evidence type="ECO:0000313" key="20">
    <source>
        <dbReference type="Proteomes" id="UP000245890"/>
    </source>
</evidence>
<sequence length="802" mass="86754">MTDRTAPLSRVSTFAALACVGFIVSAPSHAEERALADRTDNGATVSADRDGKDGDAQDRDTIIVKGQPYSPHQESPKATRPVRDTPQTITILTNEVIEQQNLLTLRDMLSTVPGITFGAGEGGGGYGDSINLRGYSANTDITIDGIRDSAQYTRTDPFNLEQLEVVNGPNSVQNGAGSVGGSINMVTKKPQANTRFQASAGIGTDNYYRGTVDANVRVNDLIAFRLNAMKHENDVPARDVERMKRWGVAPSVTIGIDSPTRLTLQYVHQEDDNTPQYGVPYYQVVGGALPGVSRSSYFGFRNLDTQKSNVDQATATFEHHFNDRVTLRNITRWQDVTQHAIVDPPQGTWCLASGRTPLGTACTTTINGATLTVPTGFYLPSGPRGNTRDTRNQLAYDQVDLMARFNTGFIEHSLTLGAAATWEKFSLSTGNVLRNANGTNPFSYLPLMNMANPNAVVAGPAATSGLARVYGSNVYSGPINFIESARQTGELTNYAVYLFDTMKLGDHVEINGGLRWESNDGSYRADTVSTATATLGQVATGQTLFNRNKLFSYRAGLVYKPITAISLYVAYGNAKTPSKTSVNGSCLVETCNVDPETARNYEIGGKAELVGGRLLLTAALFRNERTNFRVATGDPLVPEQQLDGKSRVDGIALGAVGQITKAWSITANYTYLDGTVLRSIARNSPAGTVDPARNAALQNTPNHSGSLFTTYRLSFGLTLGYGVTYQGKAAFNLPTVAAPQVIYSPDFWVHNAFLSYEVTRNLSAQVNVKNVADSLYYTRIRNNGWATPGDGRSALLTLNYRF</sequence>
<dbReference type="RefSeq" id="WP_116469115.1">
    <property type="nucleotide sequence ID" value="NZ_QENQ01000001.1"/>
</dbReference>
<dbReference type="Proteomes" id="UP000245890">
    <property type="component" value="Unassembled WGS sequence"/>
</dbReference>
<organism evidence="19 20">
    <name type="scientific">Sphingomonas pokkalii</name>
    <dbReference type="NCBI Taxonomy" id="2175090"/>
    <lineage>
        <taxon>Bacteria</taxon>
        <taxon>Pseudomonadati</taxon>
        <taxon>Pseudomonadota</taxon>
        <taxon>Alphaproteobacteria</taxon>
        <taxon>Sphingomonadales</taxon>
        <taxon>Sphingomonadaceae</taxon>
        <taxon>Sphingomonas</taxon>
    </lineage>
</organism>
<evidence type="ECO:0000256" key="5">
    <source>
        <dbReference type="ARBA" id="ARBA00022692"/>
    </source>
</evidence>
<keyword evidence="7" id="KW-0406">Ion transport</keyword>
<dbReference type="GO" id="GO:0009279">
    <property type="term" value="C:cell outer membrane"/>
    <property type="evidence" value="ECO:0007669"/>
    <property type="project" value="UniProtKB-SubCell"/>
</dbReference>
<dbReference type="PROSITE" id="PS52016">
    <property type="entry name" value="TONB_DEPENDENT_REC_3"/>
    <property type="match status" value="1"/>
</dbReference>
<feature type="domain" description="TonB-dependent receptor plug" evidence="18">
    <location>
        <begin position="82"/>
        <end position="181"/>
    </location>
</feature>
<dbReference type="CDD" id="cd01347">
    <property type="entry name" value="ligand_gated_channel"/>
    <property type="match status" value="1"/>
</dbReference>
<evidence type="ECO:0000256" key="9">
    <source>
        <dbReference type="ARBA" id="ARBA00023136"/>
    </source>
</evidence>
<dbReference type="InterPro" id="IPR039426">
    <property type="entry name" value="TonB-dep_rcpt-like"/>
</dbReference>
<keyword evidence="3 12" id="KW-0813">Transport</keyword>
<evidence type="ECO:0000256" key="7">
    <source>
        <dbReference type="ARBA" id="ARBA00023065"/>
    </source>
</evidence>
<evidence type="ECO:0000256" key="1">
    <source>
        <dbReference type="ARBA" id="ARBA00004571"/>
    </source>
</evidence>
<keyword evidence="5 12" id="KW-0812">Transmembrane</keyword>
<name>A0A2U0SE86_9SPHN</name>
<dbReference type="SUPFAM" id="SSF56935">
    <property type="entry name" value="Porins"/>
    <property type="match status" value="1"/>
</dbReference>
<evidence type="ECO:0000256" key="4">
    <source>
        <dbReference type="ARBA" id="ARBA00022452"/>
    </source>
</evidence>
<dbReference type="EMBL" id="QENQ01000001">
    <property type="protein sequence ID" value="PVX29683.1"/>
    <property type="molecule type" value="Genomic_DNA"/>
</dbReference>
<dbReference type="InterPro" id="IPR012910">
    <property type="entry name" value="Plug_dom"/>
</dbReference>
<dbReference type="NCBIfam" id="TIGR01783">
    <property type="entry name" value="TonB-siderophor"/>
    <property type="match status" value="1"/>
</dbReference>
<feature type="region of interest" description="Disordered" evidence="15">
    <location>
        <begin position="34"/>
        <end position="84"/>
    </location>
</feature>
<keyword evidence="11 12" id="KW-0998">Cell outer membrane</keyword>
<protein>
    <submittedName>
        <fullName evidence="19">TonB-dependent siderophore receptor</fullName>
    </submittedName>
</protein>
<dbReference type="FunFam" id="2.170.130.10:FF:000001">
    <property type="entry name" value="Catecholate siderophore TonB-dependent receptor"/>
    <property type="match status" value="1"/>
</dbReference>
<dbReference type="InterPro" id="IPR010916">
    <property type="entry name" value="TonB_box_CS"/>
</dbReference>
<evidence type="ECO:0000259" key="18">
    <source>
        <dbReference type="Pfam" id="PF07715"/>
    </source>
</evidence>
<dbReference type="InterPro" id="IPR037066">
    <property type="entry name" value="Plug_dom_sf"/>
</dbReference>
<evidence type="ECO:0000256" key="13">
    <source>
        <dbReference type="PROSITE-ProRule" id="PRU10143"/>
    </source>
</evidence>
<evidence type="ECO:0000256" key="10">
    <source>
        <dbReference type="ARBA" id="ARBA00023170"/>
    </source>
</evidence>
<evidence type="ECO:0000256" key="12">
    <source>
        <dbReference type="PROSITE-ProRule" id="PRU01360"/>
    </source>
</evidence>
<feature type="compositionally biased region" description="Basic and acidic residues" evidence="15">
    <location>
        <begin position="47"/>
        <end position="62"/>
    </location>
</feature>
<dbReference type="Pfam" id="PF00593">
    <property type="entry name" value="TonB_dep_Rec_b-barrel"/>
    <property type="match status" value="1"/>
</dbReference>
<dbReference type="PANTHER" id="PTHR32552:SF83">
    <property type="entry name" value="BLR3904 PROTEIN"/>
    <property type="match status" value="1"/>
</dbReference>
<comment type="subcellular location">
    <subcellularLocation>
        <location evidence="1 12">Cell outer membrane</location>
        <topology evidence="1 12">Multi-pass membrane protein</topology>
    </subcellularLocation>
</comment>
<dbReference type="InterPro" id="IPR010105">
    <property type="entry name" value="TonB_sidphr_rcpt"/>
</dbReference>
<keyword evidence="8 13" id="KW-0798">TonB box</keyword>
<keyword evidence="4 12" id="KW-1134">Transmembrane beta strand</keyword>
<dbReference type="AlphaFoldDB" id="A0A2U0SE86"/>
<dbReference type="Gene3D" id="2.170.130.10">
    <property type="entry name" value="TonB-dependent receptor, plug domain"/>
    <property type="match status" value="1"/>
</dbReference>
<feature type="signal peptide" evidence="16">
    <location>
        <begin position="1"/>
        <end position="30"/>
    </location>
</feature>
<evidence type="ECO:0000256" key="3">
    <source>
        <dbReference type="ARBA" id="ARBA00022448"/>
    </source>
</evidence>
<dbReference type="Pfam" id="PF07715">
    <property type="entry name" value="Plug"/>
    <property type="match status" value="1"/>
</dbReference>
<dbReference type="GO" id="GO:0015344">
    <property type="term" value="F:siderophore uptake transmembrane transporter activity"/>
    <property type="evidence" value="ECO:0007669"/>
    <property type="project" value="TreeGrafter"/>
</dbReference>
<evidence type="ECO:0000256" key="8">
    <source>
        <dbReference type="ARBA" id="ARBA00023077"/>
    </source>
</evidence>
<keyword evidence="20" id="KW-1185">Reference proteome</keyword>
<evidence type="ECO:0000259" key="17">
    <source>
        <dbReference type="Pfam" id="PF00593"/>
    </source>
</evidence>
<evidence type="ECO:0000256" key="16">
    <source>
        <dbReference type="SAM" id="SignalP"/>
    </source>
</evidence>
<accession>A0A2U0SE86</accession>
<dbReference type="Gene3D" id="2.40.170.20">
    <property type="entry name" value="TonB-dependent receptor, beta-barrel domain"/>
    <property type="match status" value="1"/>
</dbReference>
<dbReference type="InterPro" id="IPR036942">
    <property type="entry name" value="Beta-barrel_TonB_sf"/>
</dbReference>
<evidence type="ECO:0000256" key="15">
    <source>
        <dbReference type="SAM" id="MobiDB-lite"/>
    </source>
</evidence>
<dbReference type="PANTHER" id="PTHR32552">
    <property type="entry name" value="FERRICHROME IRON RECEPTOR-RELATED"/>
    <property type="match status" value="1"/>
</dbReference>
<dbReference type="OrthoDB" id="9760333at2"/>
<dbReference type="InterPro" id="IPR000531">
    <property type="entry name" value="Beta-barrel_TonB"/>
</dbReference>
<dbReference type="GO" id="GO:0015891">
    <property type="term" value="P:siderophore transport"/>
    <property type="evidence" value="ECO:0007669"/>
    <property type="project" value="InterPro"/>
</dbReference>
<dbReference type="PROSITE" id="PS00430">
    <property type="entry name" value="TONB_DEPENDENT_REC_1"/>
    <property type="match status" value="1"/>
</dbReference>